<accession>A0AAX4HE75</accession>
<keyword evidence="2" id="KW-0472">Membrane</keyword>
<dbReference type="AlphaFoldDB" id="A0AAX4HE75"/>
<keyword evidence="2" id="KW-1133">Transmembrane helix</keyword>
<keyword evidence="1" id="KW-0175">Coiled coil</keyword>
<feature type="coiled-coil region" evidence="1">
    <location>
        <begin position="741"/>
        <end position="774"/>
    </location>
</feature>
<evidence type="ECO:0000313" key="3">
    <source>
        <dbReference type="EMBL" id="WPK26801.1"/>
    </source>
</evidence>
<dbReference type="Proteomes" id="UP001338582">
    <property type="component" value="Chromosome 5"/>
</dbReference>
<organism evidence="3 4">
    <name type="scientific">Australozyma saopauloensis</name>
    <dbReference type="NCBI Taxonomy" id="291208"/>
    <lineage>
        <taxon>Eukaryota</taxon>
        <taxon>Fungi</taxon>
        <taxon>Dikarya</taxon>
        <taxon>Ascomycota</taxon>
        <taxon>Saccharomycotina</taxon>
        <taxon>Pichiomycetes</taxon>
        <taxon>Metschnikowiaceae</taxon>
        <taxon>Australozyma</taxon>
    </lineage>
</organism>
<protein>
    <submittedName>
        <fullName evidence="3">Uncharacterized protein</fullName>
    </submittedName>
</protein>
<evidence type="ECO:0000313" key="4">
    <source>
        <dbReference type="Proteomes" id="UP001338582"/>
    </source>
</evidence>
<keyword evidence="2" id="KW-0812">Transmembrane</keyword>
<dbReference type="RefSeq" id="XP_062879180.1">
    <property type="nucleotide sequence ID" value="XM_063023110.1"/>
</dbReference>
<dbReference type="GeneID" id="88175223"/>
<evidence type="ECO:0000256" key="2">
    <source>
        <dbReference type="SAM" id="Phobius"/>
    </source>
</evidence>
<dbReference type="KEGG" id="asau:88175223"/>
<keyword evidence="4" id="KW-1185">Reference proteome</keyword>
<evidence type="ECO:0000256" key="1">
    <source>
        <dbReference type="SAM" id="Coils"/>
    </source>
</evidence>
<dbReference type="EMBL" id="CP138898">
    <property type="protein sequence ID" value="WPK26801.1"/>
    <property type="molecule type" value="Genomic_DNA"/>
</dbReference>
<feature type="transmembrane region" description="Helical" evidence="2">
    <location>
        <begin position="1079"/>
        <end position="1097"/>
    </location>
</feature>
<name>A0AAX4HE75_9ASCO</name>
<proteinExistence type="predicted"/>
<reference evidence="3 4" key="1">
    <citation type="submission" date="2023-10" db="EMBL/GenBank/DDBJ databases">
        <title>Draft Genome Sequence of Candida saopaulonensis from a very Premature Infant with Sepsis.</title>
        <authorList>
            <person name="Ning Y."/>
            <person name="Dai R."/>
            <person name="Xiao M."/>
            <person name="Xu Y."/>
            <person name="Yan Q."/>
            <person name="Zhang L."/>
        </authorList>
    </citation>
    <scope>NUCLEOTIDE SEQUENCE [LARGE SCALE GENOMIC DNA]</scope>
    <source>
        <strain evidence="3 4">19XY460</strain>
    </source>
</reference>
<sequence length="1152" mass="130677">MLQIFGTAAMSSLRLARKSAFSRTTLCFPSLNCLVVRNSTIIRRSLISNPELVQEDAASARARFKISKFLPAPSVIPIPAMVVEQSITKAISAKILGQDQGHSFNDYLSFVKFHQSALVFLKEFVRLSYNEKELGLLSSVELTNVLYQLREMVNRKKLPSGMKKVLAAELVSMIDAFMILLLTKREADLPVASIVVSVMQSGAESEVLQRVFEAGLGDFLSEISILPKQFDLATLLNFSPIVEGILWLEKEFSQILESSEQIYDESFFKTLIPVMRYRHLLCALQNLQALGGRPVDLQAVIQNPIAKAIQEDLTELTGTISFFDELVFGPHRNFINAIYCFTGLSSFESIFAALLENDRKNKYSDFERSIILNFLASFMPLVCNGKISSTQLSNPKYLSAIVKNKNFHLQPYKFGDDIFENYEFSLLVYHHFADYLYIVKGVCSSVTSFKSSSILELEAAITSFAAEKGPYVKDDCQNFLDDLKLFGHNTLRGYFILDELISKAYLARTLNSVELFVDITPLIMKPRVTLISVEEEPQQSAGVSGSFFELYSHELLQLREEDLKMKYESLSTRVVSGFCLRKYIELKEMQDFSDEILYPRLFRDLSYQLEDLLEDLLPTLRILDEIADEEQRKESVAHNAYVQIPDNLHVHDFAHELEEFQKLRLLGKFECYSPSELLILLDEEIEVLESTSVAELSKELSKELSQLTCYYKLRLVLSQLFALNGGNTGILDSVVFSDKVFAKLEAKLEDLARIAQKENELASLKIDHKEYSQLPDNCPLDTFIGELSVLQDEIGGRFSEVETNVILETLQILSHKSVNTDQARVLQKLHRNLEVLFRSNNNHTAVLDAIITNDTAFNKFESSRLKKVLSKEPTKNTVASYQKELAEQRQDLVVERTGTANATEANEVLLEENVRSQKYLDTENSAKSDLEEFLRKAKDDKVSEMEEKFREREAFVWSASMLRNYGTLETKQFFSPVAKNRFPMFPGTDNNLEYLVLTAQGDALHSSKNPLGSTHIPEDMFIVLERLAEPEIVKFSPHLAKLQRKGWNLIGLNGQNQMLVLSRPLQTYKSSFLKTAKHVLAIAGLIFISLLSINYFVNEPVQSVDTANDTTGKKQSEIESEDSISSEVSNILDAPMLDSKKKSTWWKGLLWK</sequence>
<gene>
    <name evidence="3" type="ORF">PUMCH_004162</name>
</gene>